<dbReference type="CDD" id="cd11019">
    <property type="entry name" value="OsENODL1_like"/>
    <property type="match status" value="1"/>
</dbReference>
<proteinExistence type="inferred from homology"/>
<dbReference type="GO" id="GO:0098552">
    <property type="term" value="C:side of membrane"/>
    <property type="evidence" value="ECO:0007669"/>
    <property type="project" value="UniProtKB-KW"/>
</dbReference>
<protein>
    <recommendedName>
        <fullName evidence="11">Phytocyanin domain-containing protein</fullName>
    </recommendedName>
</protein>
<keyword evidence="6" id="KW-1015">Disulfide bond</keyword>
<dbReference type="InterPro" id="IPR039391">
    <property type="entry name" value="Phytocyanin-like"/>
</dbReference>
<name>A0A2C9U6W1_MANES</name>
<keyword evidence="2" id="KW-1003">Cell membrane</keyword>
<dbReference type="Gene3D" id="2.60.40.420">
    <property type="entry name" value="Cupredoxins - blue copper proteins"/>
    <property type="match status" value="1"/>
</dbReference>
<evidence type="ECO:0000259" key="11">
    <source>
        <dbReference type="PROSITE" id="PS51485"/>
    </source>
</evidence>
<dbReference type="AlphaFoldDB" id="A0A2C9U6W1"/>
<gene>
    <name evidence="12" type="ORF">MANES_17G108600v8</name>
</gene>
<dbReference type="PROSITE" id="PS51485">
    <property type="entry name" value="PHYTOCYANIN"/>
    <property type="match status" value="1"/>
</dbReference>
<evidence type="ECO:0000256" key="8">
    <source>
        <dbReference type="ARBA" id="ARBA00023288"/>
    </source>
</evidence>
<keyword evidence="5" id="KW-0472">Membrane</keyword>
<dbReference type="OMA" id="KGWAVPP"/>
<keyword evidence="7" id="KW-0325">Glycoprotein</keyword>
<dbReference type="GO" id="GO:0005886">
    <property type="term" value="C:plasma membrane"/>
    <property type="evidence" value="ECO:0000318"/>
    <property type="project" value="GO_Central"/>
</dbReference>
<evidence type="ECO:0000256" key="4">
    <source>
        <dbReference type="ARBA" id="ARBA00022729"/>
    </source>
</evidence>
<dbReference type="Gramene" id="Manes.17G108600.1.v8.1">
    <property type="protein sequence ID" value="Manes.17G108600.1.v8.1.CDS"/>
    <property type="gene ID" value="Manes.17G108600.v8.1"/>
</dbReference>
<feature type="signal peptide" evidence="10">
    <location>
        <begin position="1"/>
        <end position="23"/>
    </location>
</feature>
<evidence type="ECO:0000256" key="3">
    <source>
        <dbReference type="ARBA" id="ARBA00022622"/>
    </source>
</evidence>
<reference evidence="13" key="1">
    <citation type="journal article" date="2016" name="Nat. Biotechnol.">
        <title>Sequencing wild and cultivated cassava and related species reveals extensive interspecific hybridization and genetic diversity.</title>
        <authorList>
            <person name="Bredeson J.V."/>
            <person name="Lyons J.B."/>
            <person name="Prochnik S.E."/>
            <person name="Wu G.A."/>
            <person name="Ha C.M."/>
            <person name="Edsinger-Gonzales E."/>
            <person name="Grimwood J."/>
            <person name="Schmutz J."/>
            <person name="Rabbi I.Y."/>
            <person name="Egesi C."/>
            <person name="Nauluvula P."/>
            <person name="Lebot V."/>
            <person name="Ndunguru J."/>
            <person name="Mkamilo G."/>
            <person name="Bart R.S."/>
            <person name="Setter T.L."/>
            <person name="Gleadow R.M."/>
            <person name="Kulakow P."/>
            <person name="Ferguson M.E."/>
            <person name="Rounsley S."/>
            <person name="Rokhsar D.S."/>
        </authorList>
    </citation>
    <scope>NUCLEOTIDE SEQUENCE [LARGE SCALE GENOMIC DNA]</scope>
    <source>
        <strain evidence="13">cv. AM560-2</strain>
    </source>
</reference>
<dbReference type="Proteomes" id="UP000091857">
    <property type="component" value="Chromosome 17"/>
</dbReference>
<organism evidence="12 13">
    <name type="scientific">Manihot esculenta</name>
    <name type="common">Cassava</name>
    <name type="synonym">Jatropha manihot</name>
    <dbReference type="NCBI Taxonomy" id="3983"/>
    <lineage>
        <taxon>Eukaryota</taxon>
        <taxon>Viridiplantae</taxon>
        <taxon>Streptophyta</taxon>
        <taxon>Embryophyta</taxon>
        <taxon>Tracheophyta</taxon>
        <taxon>Spermatophyta</taxon>
        <taxon>Magnoliopsida</taxon>
        <taxon>eudicotyledons</taxon>
        <taxon>Gunneridae</taxon>
        <taxon>Pentapetalae</taxon>
        <taxon>rosids</taxon>
        <taxon>fabids</taxon>
        <taxon>Malpighiales</taxon>
        <taxon>Euphorbiaceae</taxon>
        <taxon>Crotonoideae</taxon>
        <taxon>Manihoteae</taxon>
        <taxon>Manihot</taxon>
    </lineage>
</organism>
<comment type="similarity">
    <text evidence="9">Belongs to the early nodulin-like (ENODL) family.</text>
</comment>
<dbReference type="Pfam" id="PF02298">
    <property type="entry name" value="Cu_bind_like"/>
    <property type="match status" value="1"/>
</dbReference>
<evidence type="ECO:0000256" key="7">
    <source>
        <dbReference type="ARBA" id="ARBA00023180"/>
    </source>
</evidence>
<dbReference type="GO" id="GO:0009055">
    <property type="term" value="F:electron transfer activity"/>
    <property type="evidence" value="ECO:0007669"/>
    <property type="project" value="InterPro"/>
</dbReference>
<comment type="subcellular location">
    <subcellularLocation>
        <location evidence="1">Cell membrane</location>
        <topology evidence="1">Lipid-anchor</topology>
        <topology evidence="1">GPI-anchor</topology>
    </subcellularLocation>
</comment>
<dbReference type="InterPro" id="IPR003245">
    <property type="entry name" value="Phytocyanin_dom"/>
</dbReference>
<dbReference type="FunFam" id="2.60.40.420:FF:000010">
    <property type="entry name" value="Early nodulin-like protein 1"/>
    <property type="match status" value="1"/>
</dbReference>
<evidence type="ECO:0000256" key="5">
    <source>
        <dbReference type="ARBA" id="ARBA00023136"/>
    </source>
</evidence>
<keyword evidence="4 10" id="KW-0732">Signal</keyword>
<accession>A0A2C9U6W1</accession>
<evidence type="ECO:0000256" key="10">
    <source>
        <dbReference type="SAM" id="SignalP"/>
    </source>
</evidence>
<dbReference type="OrthoDB" id="959565at2759"/>
<dbReference type="PANTHER" id="PTHR33021">
    <property type="entry name" value="BLUE COPPER PROTEIN"/>
    <property type="match status" value="1"/>
</dbReference>
<evidence type="ECO:0000313" key="13">
    <source>
        <dbReference type="Proteomes" id="UP000091857"/>
    </source>
</evidence>
<evidence type="ECO:0000313" key="12">
    <source>
        <dbReference type="EMBL" id="OAY25613.1"/>
    </source>
</evidence>
<feature type="chain" id="PRO_5012994028" description="Phytocyanin domain-containing protein" evidence="10">
    <location>
        <begin position="24"/>
        <end position="172"/>
    </location>
</feature>
<dbReference type="EMBL" id="CM004403">
    <property type="protein sequence ID" value="OAY25613.1"/>
    <property type="molecule type" value="Genomic_DNA"/>
</dbReference>
<dbReference type="InterPro" id="IPR008972">
    <property type="entry name" value="Cupredoxin"/>
</dbReference>
<evidence type="ECO:0000256" key="6">
    <source>
        <dbReference type="ARBA" id="ARBA00023157"/>
    </source>
</evidence>
<keyword evidence="3" id="KW-0336">GPI-anchor</keyword>
<dbReference type="InterPro" id="IPR041846">
    <property type="entry name" value="ENL_dom"/>
</dbReference>
<comment type="caution">
    <text evidence="12">The sequence shown here is derived from an EMBL/GenBank/DDBJ whole genome shotgun (WGS) entry which is preliminary data.</text>
</comment>
<keyword evidence="13" id="KW-1185">Reference proteome</keyword>
<feature type="domain" description="Phytocyanin" evidence="11">
    <location>
        <begin position="24"/>
        <end position="126"/>
    </location>
</feature>
<dbReference type="PANTHER" id="PTHR33021:SF49">
    <property type="entry name" value="EARLY NODULIN-LIKE PROTEIN 21"/>
    <property type="match status" value="1"/>
</dbReference>
<evidence type="ECO:0000256" key="1">
    <source>
        <dbReference type="ARBA" id="ARBA00004609"/>
    </source>
</evidence>
<dbReference type="SUPFAM" id="SSF49503">
    <property type="entry name" value="Cupredoxins"/>
    <property type="match status" value="1"/>
</dbReference>
<evidence type="ECO:0000256" key="9">
    <source>
        <dbReference type="ARBA" id="ARBA00035011"/>
    </source>
</evidence>
<evidence type="ECO:0000256" key="2">
    <source>
        <dbReference type="ARBA" id="ARBA00022475"/>
    </source>
</evidence>
<keyword evidence="8" id="KW-0449">Lipoprotein</keyword>
<dbReference type="STRING" id="3983.A0A2C9U6W1"/>
<sequence>MTTTRLLLLVTIFSFLHYLYVSSFEYQVGDHKGWAVPPANDTRIYNDWASENRFQVGDTVRFKYKKDSVMKVTEEEYKECNSSHPSFFSNTGNTLYKLNHSGPFYFVSGVSGHCERGQKIIIKVMAPEEDYPSHGGAKKSAASRSLSLPSGVFNLATCVQLLLSYVGSHVFF</sequence>